<comment type="caution">
    <text evidence="2">The sequence shown here is derived from an EMBL/GenBank/DDBJ whole genome shotgun (WGS) entry which is preliminary data.</text>
</comment>
<gene>
    <name evidence="2" type="ORF">FHW36_101637</name>
</gene>
<dbReference type="Proteomes" id="UP000320811">
    <property type="component" value="Unassembled WGS sequence"/>
</dbReference>
<dbReference type="AlphaFoldDB" id="A0A561Q2X7"/>
<feature type="domain" description="Bro-N" evidence="1">
    <location>
        <begin position="21"/>
        <end position="104"/>
    </location>
</feature>
<accession>A0A561Q2X7</accession>
<keyword evidence="3" id="KW-1185">Reference proteome</keyword>
<evidence type="ECO:0000313" key="2">
    <source>
        <dbReference type="EMBL" id="TWF44716.1"/>
    </source>
</evidence>
<proteinExistence type="predicted"/>
<organism evidence="2 3">
    <name type="scientific">Chitinophaga polysaccharea</name>
    <dbReference type="NCBI Taxonomy" id="1293035"/>
    <lineage>
        <taxon>Bacteria</taxon>
        <taxon>Pseudomonadati</taxon>
        <taxon>Bacteroidota</taxon>
        <taxon>Chitinophagia</taxon>
        <taxon>Chitinophagales</taxon>
        <taxon>Chitinophagaceae</taxon>
        <taxon>Chitinophaga</taxon>
    </lineage>
</organism>
<protein>
    <submittedName>
        <fullName evidence="2">DNA-damage-inducible protein D</fullName>
    </submittedName>
</protein>
<evidence type="ECO:0000313" key="3">
    <source>
        <dbReference type="Proteomes" id="UP000320811"/>
    </source>
</evidence>
<evidence type="ECO:0000259" key="1">
    <source>
        <dbReference type="Pfam" id="PF02498"/>
    </source>
</evidence>
<reference evidence="2 3" key="1">
    <citation type="submission" date="2019-06" db="EMBL/GenBank/DDBJ databases">
        <title>Sorghum-associated microbial communities from plants grown in Nebraska, USA.</title>
        <authorList>
            <person name="Schachtman D."/>
        </authorList>
    </citation>
    <scope>NUCLEOTIDE SEQUENCE [LARGE SCALE GENOMIC DNA]</scope>
    <source>
        <strain evidence="2 3">1209</strain>
    </source>
</reference>
<name>A0A561Q2X7_9BACT</name>
<dbReference type="InterPro" id="IPR003497">
    <property type="entry name" value="BRO_N_domain"/>
</dbReference>
<sequence>MKKELIDALFAQFEQACYLHQEVECWSARELQPILGYQRWENFFKVIEKARISCENSGVAILDHFRDITKTINTPKGGQRALQDFALTRYACYLIAQNGDAQKDPIAFAQTYFAVQSRKQEIIEKRLLDIDRIKEREKLSRSEKILSGIAYERGVDEKGFANIRSKGDKALFGWFSTHDMKKKLAVPDNRPLADFLPTLTIQAKSIGNRYHQP</sequence>
<dbReference type="NCBIfam" id="NF008573">
    <property type="entry name" value="PRK11525.1"/>
    <property type="match status" value="1"/>
</dbReference>
<dbReference type="EMBL" id="VIWO01000001">
    <property type="protein sequence ID" value="TWF44716.1"/>
    <property type="molecule type" value="Genomic_DNA"/>
</dbReference>
<dbReference type="RefSeq" id="WP_222428983.1">
    <property type="nucleotide sequence ID" value="NZ_VIWO01000001.1"/>
</dbReference>
<dbReference type="Pfam" id="PF02498">
    <property type="entry name" value="Bro-N"/>
    <property type="match status" value="1"/>
</dbReference>